<evidence type="ECO:0000313" key="5">
    <source>
        <dbReference type="Proteomes" id="UP001589865"/>
    </source>
</evidence>
<comment type="caution">
    <text evidence="4">The sequence shown here is derived from an EMBL/GenBank/DDBJ whole genome shotgun (WGS) entry which is preliminary data.</text>
</comment>
<evidence type="ECO:0000256" key="1">
    <source>
        <dbReference type="SAM" id="MobiDB-lite"/>
    </source>
</evidence>
<feature type="region of interest" description="Disordered" evidence="1">
    <location>
        <begin position="342"/>
        <end position="392"/>
    </location>
</feature>
<protein>
    <submittedName>
        <fullName evidence="4">Acyltransferase family protein</fullName>
        <ecNumber evidence="4">2.3.-.-</ecNumber>
    </submittedName>
</protein>
<keyword evidence="2" id="KW-0472">Membrane</keyword>
<feature type="domain" description="Acyltransferase 3" evidence="3">
    <location>
        <begin position="5"/>
        <end position="321"/>
    </location>
</feature>
<evidence type="ECO:0000313" key="4">
    <source>
        <dbReference type="EMBL" id="MFC0409413.1"/>
    </source>
</evidence>
<dbReference type="Proteomes" id="UP001589865">
    <property type="component" value="Unassembled WGS sequence"/>
</dbReference>
<keyword evidence="4" id="KW-0012">Acyltransferase</keyword>
<feature type="compositionally biased region" description="Low complexity" evidence="1">
    <location>
        <begin position="381"/>
        <end position="392"/>
    </location>
</feature>
<keyword evidence="5" id="KW-1185">Reference proteome</keyword>
<evidence type="ECO:0000259" key="3">
    <source>
        <dbReference type="Pfam" id="PF01757"/>
    </source>
</evidence>
<dbReference type="InterPro" id="IPR050879">
    <property type="entry name" value="Acyltransferase_3"/>
</dbReference>
<sequence length="392" mass="41263">MAARNHALDSLRGLAALAVALGHSNLAVTGLAAWAATWRDLPHLDGTALLGRLLYLVFPSDAAVTLFFVLSGHVLWRSFDRSLARQRGDAAPPALRFTRELPDYVAGRLYRLLPTVLVASIPVALLKGASVATLVENILLLRTDLLGVTWTLQVELVCSLALFVLHRLVRGRPGGALLALLALGSVAVFFRGWNFALFFPAFLLGALIDAMPRRLWRPATLWLGLLLLCCGNLFLGRSGAGRLAEMAGAVALLGSAGALNPAVLRRAPLVLLGRISYPFYLLHPLGAAIAGPVVAAAALTGPAERIALIAVLSISVALPLAWVAHLAVEQPAMDGRPRLRFGARSRAPASPAGEEQAQPARAETPRPASPRGGARLREAAGLEAASGSVSPT</sequence>
<dbReference type="PANTHER" id="PTHR23028:SF53">
    <property type="entry name" value="ACYL_TRANSF_3 DOMAIN-CONTAINING PROTEIN"/>
    <property type="match status" value="1"/>
</dbReference>
<dbReference type="PANTHER" id="PTHR23028">
    <property type="entry name" value="ACETYLTRANSFERASE"/>
    <property type="match status" value="1"/>
</dbReference>
<keyword evidence="4" id="KW-0808">Transferase</keyword>
<feature type="transmembrane region" description="Helical" evidence="2">
    <location>
        <begin position="177"/>
        <end position="203"/>
    </location>
</feature>
<feature type="transmembrane region" description="Helical" evidence="2">
    <location>
        <begin position="109"/>
        <end position="125"/>
    </location>
</feature>
<dbReference type="EC" id="2.3.-.-" evidence="4"/>
<gene>
    <name evidence="4" type="ORF">ACFFGY_14250</name>
</gene>
<evidence type="ECO:0000256" key="2">
    <source>
        <dbReference type="SAM" id="Phobius"/>
    </source>
</evidence>
<organism evidence="4 5">
    <name type="scientific">Roseomonas elaeocarpi</name>
    <dbReference type="NCBI Taxonomy" id="907779"/>
    <lineage>
        <taxon>Bacteria</taxon>
        <taxon>Pseudomonadati</taxon>
        <taxon>Pseudomonadota</taxon>
        <taxon>Alphaproteobacteria</taxon>
        <taxon>Acetobacterales</taxon>
        <taxon>Roseomonadaceae</taxon>
        <taxon>Roseomonas</taxon>
    </lineage>
</organism>
<reference evidence="4 5" key="1">
    <citation type="submission" date="2024-09" db="EMBL/GenBank/DDBJ databases">
        <authorList>
            <person name="Sun Q."/>
            <person name="Mori K."/>
        </authorList>
    </citation>
    <scope>NUCLEOTIDE SEQUENCE [LARGE SCALE GENOMIC DNA]</scope>
    <source>
        <strain evidence="4 5">TBRC 5777</strain>
    </source>
</reference>
<dbReference type="Pfam" id="PF01757">
    <property type="entry name" value="Acyl_transf_3"/>
    <property type="match status" value="1"/>
</dbReference>
<feature type="transmembrane region" description="Helical" evidence="2">
    <location>
        <begin position="306"/>
        <end position="328"/>
    </location>
</feature>
<dbReference type="InterPro" id="IPR002656">
    <property type="entry name" value="Acyl_transf_3_dom"/>
</dbReference>
<keyword evidence="2" id="KW-1133">Transmembrane helix</keyword>
<feature type="transmembrane region" description="Helical" evidence="2">
    <location>
        <begin position="145"/>
        <end position="165"/>
    </location>
</feature>
<keyword evidence="2" id="KW-0812">Transmembrane</keyword>
<name>A0ABV6JUN4_9PROT</name>
<dbReference type="RefSeq" id="WP_377045157.1">
    <property type="nucleotide sequence ID" value="NZ_JBHLUN010000009.1"/>
</dbReference>
<feature type="transmembrane region" description="Helical" evidence="2">
    <location>
        <begin position="53"/>
        <end position="76"/>
    </location>
</feature>
<dbReference type="GO" id="GO:0016746">
    <property type="term" value="F:acyltransferase activity"/>
    <property type="evidence" value="ECO:0007669"/>
    <property type="project" value="UniProtKB-KW"/>
</dbReference>
<feature type="transmembrane region" description="Helical" evidence="2">
    <location>
        <begin position="215"/>
        <end position="235"/>
    </location>
</feature>
<dbReference type="EMBL" id="JBHLUN010000009">
    <property type="protein sequence ID" value="MFC0409413.1"/>
    <property type="molecule type" value="Genomic_DNA"/>
</dbReference>
<accession>A0ABV6JUN4</accession>
<feature type="transmembrane region" description="Helical" evidence="2">
    <location>
        <begin position="277"/>
        <end position="299"/>
    </location>
</feature>
<proteinExistence type="predicted"/>